<comment type="caution">
    <text evidence="3">The sequence shown here is derived from an EMBL/GenBank/DDBJ whole genome shotgun (WGS) entry which is preliminary data.</text>
</comment>
<proteinExistence type="predicted"/>
<dbReference type="RefSeq" id="WP_169586348.1">
    <property type="nucleotide sequence ID" value="NZ_VCQU01000003.1"/>
</dbReference>
<evidence type="ECO:0000313" key="3">
    <source>
        <dbReference type="EMBL" id="NMN95456.1"/>
    </source>
</evidence>
<dbReference type="InterPro" id="IPR003594">
    <property type="entry name" value="HATPase_dom"/>
</dbReference>
<keyword evidence="3" id="KW-0067">ATP-binding</keyword>
<evidence type="ECO:0000259" key="2">
    <source>
        <dbReference type="Pfam" id="PF13581"/>
    </source>
</evidence>
<dbReference type="Proteomes" id="UP000535543">
    <property type="component" value="Unassembled WGS sequence"/>
</dbReference>
<evidence type="ECO:0000256" key="1">
    <source>
        <dbReference type="ARBA" id="ARBA00022527"/>
    </source>
</evidence>
<reference evidence="3 4" key="2">
    <citation type="submission" date="2020-06" db="EMBL/GenBank/DDBJ databases">
        <title>Antribacter stalactiti gen. nov., sp. nov., a new member of the family Nacardiaceae isolated from a cave.</title>
        <authorList>
            <person name="Kim I.S."/>
        </authorList>
    </citation>
    <scope>NUCLEOTIDE SEQUENCE [LARGE SCALE GENOMIC DNA]</scope>
    <source>
        <strain evidence="3 4">YC2-7</strain>
    </source>
</reference>
<name>A0A848KCM1_9NOCA</name>
<protein>
    <submittedName>
        <fullName evidence="3">ATP-binding protein</fullName>
    </submittedName>
</protein>
<dbReference type="CDD" id="cd16936">
    <property type="entry name" value="HATPase_RsbW-like"/>
    <property type="match status" value="1"/>
</dbReference>
<keyword evidence="1" id="KW-0808">Transferase</keyword>
<dbReference type="PANTHER" id="PTHR35526">
    <property type="entry name" value="ANTI-SIGMA-F FACTOR RSBW-RELATED"/>
    <property type="match status" value="1"/>
</dbReference>
<organism evidence="3 4">
    <name type="scientific">Antrihabitans stalactiti</name>
    <dbReference type="NCBI Taxonomy" id="2584121"/>
    <lineage>
        <taxon>Bacteria</taxon>
        <taxon>Bacillati</taxon>
        <taxon>Actinomycetota</taxon>
        <taxon>Actinomycetes</taxon>
        <taxon>Mycobacteriales</taxon>
        <taxon>Nocardiaceae</taxon>
        <taxon>Antrihabitans</taxon>
    </lineage>
</organism>
<dbReference type="InterPro" id="IPR050267">
    <property type="entry name" value="Anti-sigma-factor_SerPK"/>
</dbReference>
<gene>
    <name evidence="3" type="ORF">FGL95_10480</name>
</gene>
<dbReference type="EMBL" id="VCQU01000003">
    <property type="protein sequence ID" value="NMN95456.1"/>
    <property type="molecule type" value="Genomic_DNA"/>
</dbReference>
<accession>A0A848KCM1</accession>
<keyword evidence="4" id="KW-1185">Reference proteome</keyword>
<dbReference type="InterPro" id="IPR036890">
    <property type="entry name" value="HATPase_C_sf"/>
</dbReference>
<dbReference type="PANTHER" id="PTHR35526:SF3">
    <property type="entry name" value="ANTI-SIGMA-F FACTOR RSBW"/>
    <property type="match status" value="1"/>
</dbReference>
<sequence>MTVATADAAEIGSVREALAEWLGHLPLTVERTSDIVLACYEAMANIVEHAYSGTQIPSFEITVANNKLARRISITIADHGTWRTPDPEADIRGRGLALLTALCDRADVVTERTGTTVLMSWDDTL</sequence>
<dbReference type="Gene3D" id="3.30.565.10">
    <property type="entry name" value="Histidine kinase-like ATPase, C-terminal domain"/>
    <property type="match status" value="1"/>
</dbReference>
<evidence type="ECO:0000313" key="4">
    <source>
        <dbReference type="Proteomes" id="UP000535543"/>
    </source>
</evidence>
<feature type="domain" description="Histidine kinase/HSP90-like ATPase" evidence="2">
    <location>
        <begin position="5"/>
        <end position="121"/>
    </location>
</feature>
<dbReference type="GO" id="GO:0005524">
    <property type="term" value="F:ATP binding"/>
    <property type="evidence" value="ECO:0007669"/>
    <property type="project" value="UniProtKB-KW"/>
</dbReference>
<dbReference type="Pfam" id="PF13581">
    <property type="entry name" value="HATPase_c_2"/>
    <property type="match status" value="1"/>
</dbReference>
<keyword evidence="3" id="KW-0547">Nucleotide-binding</keyword>
<dbReference type="AlphaFoldDB" id="A0A848KCM1"/>
<keyword evidence="1" id="KW-0723">Serine/threonine-protein kinase</keyword>
<reference evidence="3 4" key="1">
    <citation type="submission" date="2019-05" db="EMBL/GenBank/DDBJ databases">
        <authorList>
            <person name="Lee S.D."/>
        </authorList>
    </citation>
    <scope>NUCLEOTIDE SEQUENCE [LARGE SCALE GENOMIC DNA]</scope>
    <source>
        <strain evidence="3 4">YC2-7</strain>
    </source>
</reference>
<dbReference type="SUPFAM" id="SSF55874">
    <property type="entry name" value="ATPase domain of HSP90 chaperone/DNA topoisomerase II/histidine kinase"/>
    <property type="match status" value="1"/>
</dbReference>
<dbReference type="GO" id="GO:0004674">
    <property type="term" value="F:protein serine/threonine kinase activity"/>
    <property type="evidence" value="ECO:0007669"/>
    <property type="project" value="UniProtKB-KW"/>
</dbReference>
<keyword evidence="1" id="KW-0418">Kinase</keyword>